<protein>
    <submittedName>
        <fullName evidence="2">Uncharacterized protein</fullName>
    </submittedName>
</protein>
<sequence>MGRRRGACAKLRASRGVLRHAPRGESTVAGFWARNIILFLSSMRCMPGFLRSSKHSTDAIGKELKQTIITLSKLVRSR</sequence>
<reference evidence="2" key="1">
    <citation type="submission" date="2022-11" db="UniProtKB">
        <authorList>
            <consortium name="WormBaseParasite"/>
        </authorList>
    </citation>
    <scope>IDENTIFICATION</scope>
</reference>
<dbReference type="AlphaFoldDB" id="A0A914MHJ4"/>
<evidence type="ECO:0000313" key="2">
    <source>
        <dbReference type="WBParaSite" id="Minc3s01739g25964"/>
    </source>
</evidence>
<accession>A0A914MHJ4</accession>
<organism evidence="1 2">
    <name type="scientific">Meloidogyne incognita</name>
    <name type="common">Southern root-knot nematode worm</name>
    <name type="synonym">Oxyuris incognita</name>
    <dbReference type="NCBI Taxonomy" id="6306"/>
    <lineage>
        <taxon>Eukaryota</taxon>
        <taxon>Metazoa</taxon>
        <taxon>Ecdysozoa</taxon>
        <taxon>Nematoda</taxon>
        <taxon>Chromadorea</taxon>
        <taxon>Rhabditida</taxon>
        <taxon>Tylenchina</taxon>
        <taxon>Tylenchomorpha</taxon>
        <taxon>Tylenchoidea</taxon>
        <taxon>Meloidogynidae</taxon>
        <taxon>Meloidogyninae</taxon>
        <taxon>Meloidogyne</taxon>
        <taxon>Meloidogyne incognita group</taxon>
    </lineage>
</organism>
<dbReference type="Proteomes" id="UP000887563">
    <property type="component" value="Unplaced"/>
</dbReference>
<proteinExistence type="predicted"/>
<name>A0A914MHJ4_MELIC</name>
<evidence type="ECO:0000313" key="1">
    <source>
        <dbReference type="Proteomes" id="UP000887563"/>
    </source>
</evidence>
<dbReference type="WBParaSite" id="Minc3s01739g25964">
    <property type="protein sequence ID" value="Minc3s01739g25964"/>
    <property type="gene ID" value="Minc3s01739g25964"/>
</dbReference>
<keyword evidence="1" id="KW-1185">Reference proteome</keyword>